<gene>
    <name evidence="2" type="ORF">ABNG04_13140</name>
</gene>
<dbReference type="AlphaFoldDB" id="A0ABD5M3H4"/>
<feature type="domain" description="N-acetyltransferase" evidence="1">
    <location>
        <begin position="1"/>
        <end position="165"/>
    </location>
</feature>
<dbReference type="EMBL" id="JBEDNY010000004">
    <property type="protein sequence ID" value="MEZ3164811.1"/>
    <property type="molecule type" value="Genomic_DNA"/>
</dbReference>
<proteinExistence type="predicted"/>
<dbReference type="Gene3D" id="3.40.630.30">
    <property type="match status" value="1"/>
</dbReference>
<dbReference type="Proteomes" id="UP001567572">
    <property type="component" value="Unassembled WGS sequence"/>
</dbReference>
<dbReference type="CDD" id="cd04301">
    <property type="entry name" value="NAT_SF"/>
    <property type="match status" value="1"/>
</dbReference>
<evidence type="ECO:0000313" key="3">
    <source>
        <dbReference type="Proteomes" id="UP001567572"/>
    </source>
</evidence>
<dbReference type="PROSITE" id="PS51186">
    <property type="entry name" value="GNAT"/>
    <property type="match status" value="1"/>
</dbReference>
<dbReference type="PANTHER" id="PTHR43072">
    <property type="entry name" value="N-ACETYLTRANSFERASE"/>
    <property type="match status" value="1"/>
</dbReference>
<sequence length="165" mass="18007">MVRRLREGDVRPLVEDLWLPFAREMEPIAERNALADDVDLVAAGVEHRRDRLDDDEAVTWVAVAEGGTGDDGRLVGYIAASVASSAPVFAAGDRLHVGELYVREPHRGEGVAGDLLDRVDAAAAARGCERVTLDVDVGNERAKAFYEKLGFSVARHRMVDRVDEA</sequence>
<evidence type="ECO:0000313" key="2">
    <source>
        <dbReference type="EMBL" id="MEZ3164811.1"/>
    </source>
</evidence>
<dbReference type="RefSeq" id="WP_371162859.1">
    <property type="nucleotide sequence ID" value="NZ_JBEDNX010000020.1"/>
</dbReference>
<organism evidence="2 3">
    <name type="scientific">Halorubrum miltondacostae</name>
    <dbReference type="NCBI Taxonomy" id="3076378"/>
    <lineage>
        <taxon>Archaea</taxon>
        <taxon>Methanobacteriati</taxon>
        <taxon>Methanobacteriota</taxon>
        <taxon>Stenosarchaea group</taxon>
        <taxon>Halobacteria</taxon>
        <taxon>Halobacteriales</taxon>
        <taxon>Haloferacaceae</taxon>
        <taxon>Halorubrum</taxon>
    </lineage>
</organism>
<dbReference type="Pfam" id="PF00583">
    <property type="entry name" value="Acetyltransf_1"/>
    <property type="match status" value="1"/>
</dbReference>
<keyword evidence="3" id="KW-1185">Reference proteome</keyword>
<dbReference type="SUPFAM" id="SSF55729">
    <property type="entry name" value="Acyl-CoA N-acyltransferases (Nat)"/>
    <property type="match status" value="1"/>
</dbReference>
<reference evidence="2 3" key="1">
    <citation type="submission" date="2024-06" db="EMBL/GenBank/DDBJ databases">
        <title>Halorubrum miltondacostae sp. nov., a potential PHA producer isolated from an inland solar saltern in Rio Maior, Portugal.</title>
        <authorList>
            <person name="Albuquerque L."/>
            <person name="Viver T."/>
            <person name="Barroso C."/>
            <person name="Claudino R."/>
            <person name="Galvan M."/>
            <person name="Simoes G."/>
            <person name="Lobo Da Cunha A."/>
            <person name="Egas C."/>
        </authorList>
    </citation>
    <scope>NUCLEOTIDE SEQUENCE [LARGE SCALE GENOMIC DNA]</scope>
    <source>
        <strain evidence="2 3">RMP-11</strain>
    </source>
</reference>
<dbReference type="PANTHER" id="PTHR43072:SF60">
    <property type="entry name" value="L-2,4-DIAMINOBUTYRIC ACID ACETYLTRANSFERASE"/>
    <property type="match status" value="1"/>
</dbReference>
<comment type="caution">
    <text evidence="2">The sequence shown here is derived from an EMBL/GenBank/DDBJ whole genome shotgun (WGS) entry which is preliminary data.</text>
</comment>
<protein>
    <submittedName>
        <fullName evidence="2">GNAT family N-acetyltransferase</fullName>
    </submittedName>
</protein>
<accession>A0ABD5M3H4</accession>
<evidence type="ECO:0000259" key="1">
    <source>
        <dbReference type="PROSITE" id="PS51186"/>
    </source>
</evidence>
<dbReference type="InterPro" id="IPR000182">
    <property type="entry name" value="GNAT_dom"/>
</dbReference>
<name>A0ABD5M3H4_9EURY</name>
<dbReference type="InterPro" id="IPR016181">
    <property type="entry name" value="Acyl_CoA_acyltransferase"/>
</dbReference>